<protein>
    <submittedName>
        <fullName evidence="1">Uncharacterized protein</fullName>
    </submittedName>
</protein>
<dbReference type="InterPro" id="IPR036086">
    <property type="entry name" value="ParB/Sulfiredoxin_sf"/>
</dbReference>
<organism evidence="1 2">
    <name type="scientific">Polystyrenella longa</name>
    <dbReference type="NCBI Taxonomy" id="2528007"/>
    <lineage>
        <taxon>Bacteria</taxon>
        <taxon>Pseudomonadati</taxon>
        <taxon>Planctomycetota</taxon>
        <taxon>Planctomycetia</taxon>
        <taxon>Planctomycetales</taxon>
        <taxon>Planctomycetaceae</taxon>
        <taxon>Polystyrenella</taxon>
    </lineage>
</organism>
<dbReference type="KEGG" id="plon:Pla110_13440"/>
<dbReference type="Proteomes" id="UP000317178">
    <property type="component" value="Chromosome"/>
</dbReference>
<accession>A0A518CK79</accession>
<dbReference type="SUPFAM" id="SSF110849">
    <property type="entry name" value="ParB/Sulfiredoxin"/>
    <property type="match status" value="1"/>
</dbReference>
<name>A0A518CK79_9PLAN</name>
<evidence type="ECO:0000313" key="1">
    <source>
        <dbReference type="EMBL" id="QDU79633.1"/>
    </source>
</evidence>
<proteinExistence type="predicted"/>
<sequence length="133" mass="14635">MGGLGAGSYNAPNRALPGEVAFSQRTGGGNVTQYVDDMANGRWDWSRSGPINVMRQGDRYVTFDNRRLMAAREAKLSEIPINVVDSNAIRPGTKMTWEEAFRRRFNDPRNKRAGGVVPDSGLLELPAIAPTKQ</sequence>
<evidence type="ECO:0000313" key="2">
    <source>
        <dbReference type="Proteomes" id="UP000317178"/>
    </source>
</evidence>
<reference evidence="1 2" key="1">
    <citation type="submission" date="2019-02" db="EMBL/GenBank/DDBJ databases">
        <title>Deep-cultivation of Planctomycetes and their phenomic and genomic characterization uncovers novel biology.</title>
        <authorList>
            <person name="Wiegand S."/>
            <person name="Jogler M."/>
            <person name="Boedeker C."/>
            <person name="Pinto D."/>
            <person name="Vollmers J."/>
            <person name="Rivas-Marin E."/>
            <person name="Kohn T."/>
            <person name="Peeters S.H."/>
            <person name="Heuer A."/>
            <person name="Rast P."/>
            <person name="Oberbeckmann S."/>
            <person name="Bunk B."/>
            <person name="Jeske O."/>
            <person name="Meyerdierks A."/>
            <person name="Storesund J.E."/>
            <person name="Kallscheuer N."/>
            <person name="Luecker S."/>
            <person name="Lage O.M."/>
            <person name="Pohl T."/>
            <person name="Merkel B.J."/>
            <person name="Hornburger P."/>
            <person name="Mueller R.-W."/>
            <person name="Bruemmer F."/>
            <person name="Labrenz M."/>
            <person name="Spormann A.M."/>
            <person name="Op den Camp H."/>
            <person name="Overmann J."/>
            <person name="Amann R."/>
            <person name="Jetten M.S.M."/>
            <person name="Mascher T."/>
            <person name="Medema M.H."/>
            <person name="Devos D.P."/>
            <person name="Kaster A.-K."/>
            <person name="Ovreas L."/>
            <person name="Rohde M."/>
            <person name="Galperin M.Y."/>
            <person name="Jogler C."/>
        </authorList>
    </citation>
    <scope>NUCLEOTIDE SEQUENCE [LARGE SCALE GENOMIC DNA]</scope>
    <source>
        <strain evidence="1 2">Pla110</strain>
    </source>
</reference>
<keyword evidence="2" id="KW-1185">Reference proteome</keyword>
<dbReference type="AlphaFoldDB" id="A0A518CK79"/>
<gene>
    <name evidence="1" type="ORF">Pla110_13440</name>
</gene>
<dbReference type="EMBL" id="CP036281">
    <property type="protein sequence ID" value="QDU79633.1"/>
    <property type="molecule type" value="Genomic_DNA"/>
</dbReference>